<proteinExistence type="predicted"/>
<organism evidence="1 2">
    <name type="scientific">Paramecium sonneborni</name>
    <dbReference type="NCBI Taxonomy" id="65129"/>
    <lineage>
        <taxon>Eukaryota</taxon>
        <taxon>Sar</taxon>
        <taxon>Alveolata</taxon>
        <taxon>Ciliophora</taxon>
        <taxon>Intramacronucleata</taxon>
        <taxon>Oligohymenophorea</taxon>
        <taxon>Peniculida</taxon>
        <taxon>Parameciidae</taxon>
        <taxon>Paramecium</taxon>
    </lineage>
</organism>
<protein>
    <submittedName>
        <fullName evidence="1">Uncharacterized protein</fullName>
    </submittedName>
</protein>
<dbReference type="Proteomes" id="UP000692954">
    <property type="component" value="Unassembled WGS sequence"/>
</dbReference>
<reference evidence="1" key="1">
    <citation type="submission" date="2021-01" db="EMBL/GenBank/DDBJ databases">
        <authorList>
            <consortium name="Genoscope - CEA"/>
            <person name="William W."/>
        </authorList>
    </citation>
    <scope>NUCLEOTIDE SEQUENCE</scope>
</reference>
<name>A0A8S1M9U0_9CILI</name>
<dbReference type="OrthoDB" id="308362at2759"/>
<dbReference type="AlphaFoldDB" id="A0A8S1M9U0"/>
<evidence type="ECO:0000313" key="2">
    <source>
        <dbReference type="Proteomes" id="UP000692954"/>
    </source>
</evidence>
<gene>
    <name evidence="1" type="ORF">PSON_ATCC_30995.1.T0320090</name>
</gene>
<sequence>MIHLSIGFQKVISQGEYENDHISRLERVNDDQLIYSFNDNHHEHFIQFSVISNKIPVILQKLMEDFRGVDLILLGYLQLPIDDSDQDALLQKVSDETQGRNQECKKLEIHENIILQVYKDDHDLLFKKTIDQKS</sequence>
<comment type="caution">
    <text evidence="1">The sequence shown here is derived from an EMBL/GenBank/DDBJ whole genome shotgun (WGS) entry which is preliminary data.</text>
</comment>
<evidence type="ECO:0000313" key="1">
    <source>
        <dbReference type="EMBL" id="CAD8074455.1"/>
    </source>
</evidence>
<dbReference type="EMBL" id="CAJJDN010000032">
    <property type="protein sequence ID" value="CAD8074455.1"/>
    <property type="molecule type" value="Genomic_DNA"/>
</dbReference>
<accession>A0A8S1M9U0</accession>
<keyword evidence="2" id="KW-1185">Reference proteome</keyword>